<dbReference type="SUPFAM" id="SSF47240">
    <property type="entry name" value="Ferritin-like"/>
    <property type="match status" value="1"/>
</dbReference>
<dbReference type="EMBL" id="JAESWA010000020">
    <property type="protein sequence ID" value="MBL4931479.1"/>
    <property type="molecule type" value="Genomic_DNA"/>
</dbReference>
<dbReference type="InterPro" id="IPR008217">
    <property type="entry name" value="Ccc1_fam"/>
</dbReference>
<keyword evidence="7" id="KW-1185">Reference proteome</keyword>
<dbReference type="CDD" id="cd02431">
    <property type="entry name" value="Ferritin_CCC1_C"/>
    <property type="match status" value="1"/>
</dbReference>
<evidence type="ECO:0000256" key="1">
    <source>
        <dbReference type="ARBA" id="ARBA00004127"/>
    </source>
</evidence>
<feature type="transmembrane region" description="Helical" evidence="5">
    <location>
        <begin position="266"/>
        <end position="287"/>
    </location>
</feature>
<dbReference type="PANTHER" id="PTHR31851">
    <property type="entry name" value="FE(2+)/MN(2+) TRANSPORTER PCL1"/>
    <property type="match status" value="1"/>
</dbReference>
<evidence type="ECO:0000313" key="7">
    <source>
        <dbReference type="Proteomes" id="UP000623681"/>
    </source>
</evidence>
<dbReference type="RefSeq" id="WP_202766864.1">
    <property type="nucleotide sequence ID" value="NZ_JAESWA010000020.1"/>
</dbReference>
<organism evidence="6 7">
    <name type="scientific">Clostridium paridis</name>
    <dbReference type="NCBI Taxonomy" id="2803863"/>
    <lineage>
        <taxon>Bacteria</taxon>
        <taxon>Bacillati</taxon>
        <taxon>Bacillota</taxon>
        <taxon>Clostridia</taxon>
        <taxon>Eubacteriales</taxon>
        <taxon>Clostridiaceae</taxon>
        <taxon>Clostridium</taxon>
    </lineage>
</organism>
<reference evidence="6" key="1">
    <citation type="submission" date="2021-01" db="EMBL/GenBank/DDBJ databases">
        <title>Genome public.</title>
        <authorList>
            <person name="Liu C."/>
            <person name="Sun Q."/>
        </authorList>
    </citation>
    <scope>NUCLEOTIDE SEQUENCE</scope>
    <source>
        <strain evidence="6">YIM B02565</strain>
    </source>
</reference>
<dbReference type="InterPro" id="IPR039376">
    <property type="entry name" value="Ferritin_CCC1_N"/>
</dbReference>
<dbReference type="GO" id="GO:0030026">
    <property type="term" value="P:intracellular manganese ion homeostasis"/>
    <property type="evidence" value="ECO:0007669"/>
    <property type="project" value="InterPro"/>
</dbReference>
<gene>
    <name evidence="6" type="ORF">JK634_06660</name>
</gene>
<dbReference type="GO" id="GO:0005384">
    <property type="term" value="F:manganese ion transmembrane transporter activity"/>
    <property type="evidence" value="ECO:0007669"/>
    <property type="project" value="InterPro"/>
</dbReference>
<comment type="subcellular location">
    <subcellularLocation>
        <location evidence="1">Endomembrane system</location>
        <topology evidence="1">Multi-pass membrane protein</topology>
    </subcellularLocation>
</comment>
<feature type="transmembrane region" description="Helical" evidence="5">
    <location>
        <begin position="232"/>
        <end position="254"/>
    </location>
</feature>
<keyword evidence="3 5" id="KW-1133">Transmembrane helix</keyword>
<dbReference type="Proteomes" id="UP000623681">
    <property type="component" value="Unassembled WGS sequence"/>
</dbReference>
<dbReference type="Gene3D" id="1.20.120.660">
    <property type="entry name" value="IL-4 antagonist (De novo design) like domain"/>
    <property type="match status" value="1"/>
</dbReference>
<sequence>MKEVKNLTYETKEILEIVQKEEITAYHIYKNIAKKIKSESNKKILENIANDEKKHSAIWMKYTHKDASPSKLKVFWYTLVSRILGFTFAIKLMERSEEISAKHYSIISKEIPEALKIIQEEERHEDELIAMLDEEKLKYVGSIVLGLNDALVEITGTLAGLILAIQNTKIIALLGLVTGISATISMASSDYLASKSEGRDDAAKSATYTGISYIITVLLLVLPFLIFNDSEYILATIVMILTTLLIITAFNYYISVAQDAPFKRRFLEMASISIGVSFIAFIIGVAIKHFLGISI</sequence>
<proteinExistence type="predicted"/>
<feature type="transmembrane region" description="Helical" evidence="5">
    <location>
        <begin position="205"/>
        <end position="226"/>
    </location>
</feature>
<keyword evidence="2 5" id="KW-0812">Transmembrane</keyword>
<accession>A0A937FCR2</accession>
<evidence type="ECO:0000256" key="4">
    <source>
        <dbReference type="ARBA" id="ARBA00023136"/>
    </source>
</evidence>
<dbReference type="GO" id="GO:0012505">
    <property type="term" value="C:endomembrane system"/>
    <property type="evidence" value="ECO:0007669"/>
    <property type="project" value="UniProtKB-SubCell"/>
</dbReference>
<feature type="transmembrane region" description="Helical" evidence="5">
    <location>
        <begin position="170"/>
        <end position="193"/>
    </location>
</feature>
<comment type="caution">
    <text evidence="6">The sequence shown here is derived from an EMBL/GenBank/DDBJ whole genome shotgun (WGS) entry which is preliminary data.</text>
</comment>
<dbReference type="InterPro" id="IPR009078">
    <property type="entry name" value="Ferritin-like_SF"/>
</dbReference>
<evidence type="ECO:0000256" key="5">
    <source>
        <dbReference type="SAM" id="Phobius"/>
    </source>
</evidence>
<dbReference type="Pfam" id="PF01988">
    <property type="entry name" value="VIT1"/>
    <property type="match status" value="1"/>
</dbReference>
<dbReference type="CDD" id="cd01044">
    <property type="entry name" value="Ferritin_CCC1_N"/>
    <property type="match status" value="1"/>
</dbReference>
<dbReference type="AlphaFoldDB" id="A0A937FCR2"/>
<evidence type="ECO:0000256" key="3">
    <source>
        <dbReference type="ARBA" id="ARBA00022989"/>
    </source>
</evidence>
<name>A0A937FCR2_9CLOT</name>
<evidence type="ECO:0000313" key="6">
    <source>
        <dbReference type="EMBL" id="MBL4931479.1"/>
    </source>
</evidence>
<feature type="transmembrane region" description="Helical" evidence="5">
    <location>
        <begin position="139"/>
        <end position="164"/>
    </location>
</feature>
<protein>
    <submittedName>
        <fullName evidence="6">Demethoxyubiquinone hydroxylase family protein</fullName>
    </submittedName>
</protein>
<keyword evidence="4 5" id="KW-0472">Membrane</keyword>
<dbReference type="Pfam" id="PF03232">
    <property type="entry name" value="COQ7"/>
    <property type="match status" value="1"/>
</dbReference>
<evidence type="ECO:0000256" key="2">
    <source>
        <dbReference type="ARBA" id="ARBA00022692"/>
    </source>
</evidence>